<dbReference type="Proteomes" id="UP000034181">
    <property type="component" value="Unassembled WGS sequence"/>
</dbReference>
<dbReference type="PANTHER" id="PTHR42655">
    <property type="entry name" value="GLYCOGEN PHOSPHORYLASE"/>
    <property type="match status" value="1"/>
</dbReference>
<comment type="caution">
    <text evidence="2">The sequence shown here is derived from an EMBL/GenBank/DDBJ whole genome shotgun (WGS) entry which is preliminary data.</text>
</comment>
<dbReference type="InterPro" id="IPR011834">
    <property type="entry name" value="Agluc_phsphrylas"/>
</dbReference>
<dbReference type="Gene3D" id="3.40.50.2000">
    <property type="entry name" value="Glycogen Phosphorylase B"/>
    <property type="match status" value="1"/>
</dbReference>
<proteinExistence type="inferred from homology"/>
<evidence type="ECO:0000313" key="3">
    <source>
        <dbReference type="Proteomes" id="UP000034181"/>
    </source>
</evidence>
<gene>
    <name evidence="2" type="ORF">US96_C0051G0005</name>
</gene>
<dbReference type="EMBL" id="LBUZ01000051">
    <property type="protein sequence ID" value="KKQ73812.1"/>
    <property type="molecule type" value="Genomic_DNA"/>
</dbReference>
<dbReference type="AlphaFoldDB" id="A0A0G0K4T1"/>
<dbReference type="Pfam" id="PF00343">
    <property type="entry name" value="Phosphorylase"/>
    <property type="match status" value="1"/>
</dbReference>
<dbReference type="GO" id="GO:0005975">
    <property type="term" value="P:carbohydrate metabolic process"/>
    <property type="evidence" value="ECO:0007669"/>
    <property type="project" value="InterPro"/>
</dbReference>
<dbReference type="PANTHER" id="PTHR42655:SF1">
    <property type="entry name" value="GLYCOGEN PHOSPHORYLASE"/>
    <property type="match status" value="1"/>
</dbReference>
<organism evidence="2 3">
    <name type="scientific">Candidatus Woesebacteria bacterium GW2011_GWB1_38_5b</name>
    <dbReference type="NCBI Taxonomy" id="1618569"/>
    <lineage>
        <taxon>Bacteria</taxon>
        <taxon>Candidatus Woeseibacteriota</taxon>
    </lineage>
</organism>
<reference evidence="2 3" key="1">
    <citation type="journal article" date="2015" name="Nature">
        <title>rRNA introns, odd ribosomes, and small enigmatic genomes across a large radiation of phyla.</title>
        <authorList>
            <person name="Brown C.T."/>
            <person name="Hug L.A."/>
            <person name="Thomas B.C."/>
            <person name="Sharon I."/>
            <person name="Castelle C.J."/>
            <person name="Singh A."/>
            <person name="Wilkins M.J."/>
            <person name="Williams K.H."/>
            <person name="Banfield J.F."/>
        </authorList>
    </citation>
    <scope>NUCLEOTIDE SEQUENCE [LARGE SCALE GENOMIC DNA]</scope>
</reference>
<dbReference type="GO" id="GO:0008184">
    <property type="term" value="F:glycogen phosphorylase activity"/>
    <property type="evidence" value="ECO:0007669"/>
    <property type="project" value="InterPro"/>
</dbReference>
<protein>
    <submittedName>
        <fullName evidence="2">Phosphorylase</fullName>
    </submittedName>
</protein>
<dbReference type="InterPro" id="IPR052182">
    <property type="entry name" value="Glycogen/Maltodextrin_Phosph"/>
</dbReference>
<dbReference type="GO" id="GO:0030170">
    <property type="term" value="F:pyridoxal phosphate binding"/>
    <property type="evidence" value="ECO:0007669"/>
    <property type="project" value="InterPro"/>
</dbReference>
<dbReference type="PATRIC" id="fig|1618569.3.peg.947"/>
<dbReference type="SUPFAM" id="SSF53756">
    <property type="entry name" value="UDP-Glycosyltransferase/glycogen phosphorylase"/>
    <property type="match status" value="1"/>
</dbReference>
<evidence type="ECO:0000256" key="1">
    <source>
        <dbReference type="ARBA" id="ARBA00006047"/>
    </source>
</evidence>
<name>A0A0G0K4T1_9BACT</name>
<dbReference type="NCBIfam" id="TIGR02094">
    <property type="entry name" value="more_P_ylases"/>
    <property type="match status" value="1"/>
</dbReference>
<accession>A0A0G0K4T1</accession>
<evidence type="ECO:0000313" key="2">
    <source>
        <dbReference type="EMBL" id="KKQ73812.1"/>
    </source>
</evidence>
<dbReference type="InterPro" id="IPR000811">
    <property type="entry name" value="Glyco_trans_35"/>
</dbReference>
<comment type="similarity">
    <text evidence="1">Belongs to the glycogen phosphorylase family.</text>
</comment>
<sequence length="214" mass="24228">MKTVERRSGFGYDPNRLIISWARRMAEYKNLNILFEDLDRLYSILSKSDKPMMLLVAGKAHPGDNAAKEHIQKTIKSFAGKLSGFAIFVPNYDIALARAMVQGSDLWLNTPEFGREACGTSGMKAIANGVLNATVADGWAAEVDWQDKGWVIDHTRIGNSIYELLENEIGPEFYERNQDDMPTKWISKMKNSINLSKNYSTSRMLEEYSSLLYV</sequence>